<dbReference type="Gene3D" id="3.40.50.620">
    <property type="entry name" value="HUPs"/>
    <property type="match status" value="1"/>
</dbReference>
<dbReference type="InterPro" id="IPR001308">
    <property type="entry name" value="ETF_a/FixB"/>
</dbReference>
<protein>
    <submittedName>
        <fullName evidence="6">Electron transfer flavoprotein subunit alpha/FixB family protein</fullName>
    </submittedName>
</protein>
<gene>
    <name evidence="6" type="ORF">QS713_04995</name>
</gene>
<dbReference type="RefSeq" id="WP_313272967.1">
    <property type="nucleotide sequence ID" value="NZ_JASXSX010000001.1"/>
</dbReference>
<dbReference type="PANTHER" id="PTHR43153">
    <property type="entry name" value="ELECTRON TRANSFER FLAVOPROTEIN ALPHA"/>
    <property type="match status" value="1"/>
</dbReference>
<dbReference type="PIRSF" id="PIRSF000089">
    <property type="entry name" value="Electra_flavoP_a"/>
    <property type="match status" value="1"/>
</dbReference>
<evidence type="ECO:0000313" key="6">
    <source>
        <dbReference type="EMBL" id="MDT3767423.1"/>
    </source>
</evidence>
<comment type="cofactor">
    <cofactor evidence="1">
        <name>FAD</name>
        <dbReference type="ChEBI" id="CHEBI:57692"/>
    </cofactor>
</comment>
<evidence type="ECO:0000256" key="3">
    <source>
        <dbReference type="ARBA" id="ARBA00011355"/>
    </source>
</evidence>
<evidence type="ECO:0000256" key="4">
    <source>
        <dbReference type="ARBA" id="ARBA00025649"/>
    </source>
</evidence>
<feature type="domain" description="Electron transfer flavoprotein alpha/beta-subunit N-terminal" evidence="5">
    <location>
        <begin position="17"/>
        <end position="205"/>
    </location>
</feature>
<dbReference type="InterPro" id="IPR014729">
    <property type="entry name" value="Rossmann-like_a/b/a_fold"/>
</dbReference>
<keyword evidence="7" id="KW-1185">Reference proteome</keyword>
<reference evidence="6 7" key="1">
    <citation type="submission" date="2023-06" db="EMBL/GenBank/DDBJ databases">
        <title>Draft genome sequence of Gleimia hominis type strain CCUG 57540T.</title>
        <authorList>
            <person name="Salva-Serra F."/>
            <person name="Cardew S."/>
            <person name="Jensie Markopoulos S."/>
            <person name="Ohlen M."/>
            <person name="Inganas E."/>
            <person name="Svensson-Stadler L."/>
            <person name="Moore E.R.B."/>
        </authorList>
    </citation>
    <scope>NUCLEOTIDE SEQUENCE [LARGE SCALE GENOMIC DNA]</scope>
    <source>
        <strain evidence="6 7">CCUG 57540</strain>
    </source>
</reference>
<dbReference type="SUPFAM" id="SSF52467">
    <property type="entry name" value="DHS-like NAD/FAD-binding domain"/>
    <property type="match status" value="1"/>
</dbReference>
<accession>A0ABU3IAL8</accession>
<evidence type="ECO:0000313" key="7">
    <source>
        <dbReference type="Proteomes" id="UP001247542"/>
    </source>
</evidence>
<dbReference type="EMBL" id="JASXSX010000001">
    <property type="protein sequence ID" value="MDT3767423.1"/>
    <property type="molecule type" value="Genomic_DNA"/>
</dbReference>
<sequence>MPAQLLENHSEKLDAPVLVLTDHSGNTEQGYVLSEASKQILTLAHALTNQAVDAVALNDAPDTQALTEFGVRTVYAANLTSSSARVGAAVVDAALAAFKADAYGLILNVANYRGREVAAGLAVKLRTGVAADVTECVVQDGKVVAAKPVLAGAWNSIFEVRGTAPVVSVRPSSVEAKPQPAPAATNVEPLDVTYSDSARAVSVDQSVPEASSGNVPLPEADVVVVGGRGVEGDFTAAEELADLLGGAVGATRVACDEEWIDRSAQVGQTGVSIAPKLYIGLGVSGAIHHVTGIQAAEKIVAICDDPDAPIFEIADLGIVGTVQEVVPDLIERLRNRL</sequence>
<organism evidence="6 7">
    <name type="scientific">Gleimia hominis</name>
    <dbReference type="NCBI Taxonomy" id="595468"/>
    <lineage>
        <taxon>Bacteria</taxon>
        <taxon>Bacillati</taxon>
        <taxon>Actinomycetota</taxon>
        <taxon>Actinomycetes</taxon>
        <taxon>Actinomycetales</taxon>
        <taxon>Actinomycetaceae</taxon>
        <taxon>Gleimia</taxon>
    </lineage>
</organism>
<comment type="similarity">
    <text evidence="2">Belongs to the ETF alpha-subunit/FixB family.</text>
</comment>
<comment type="function">
    <text evidence="4">The electron transfer flavoprotein serves as a specific electron acceptor for other dehydrogenases. It transfers the electrons to the main respiratory chain via ETF-ubiquinone oxidoreductase (ETF dehydrogenase).</text>
</comment>
<dbReference type="InterPro" id="IPR014730">
    <property type="entry name" value="ETF_a/b_N"/>
</dbReference>
<dbReference type="InterPro" id="IPR029035">
    <property type="entry name" value="DHS-like_NAD/FAD-binding_dom"/>
</dbReference>
<evidence type="ECO:0000256" key="1">
    <source>
        <dbReference type="ARBA" id="ARBA00001974"/>
    </source>
</evidence>
<comment type="subunit">
    <text evidence="3">Heterodimer of an alpha and a beta subunit.</text>
</comment>
<dbReference type="SMART" id="SM00893">
    <property type="entry name" value="ETF"/>
    <property type="match status" value="1"/>
</dbReference>
<dbReference type="Pfam" id="PF00766">
    <property type="entry name" value="ETF_alpha"/>
    <property type="match status" value="1"/>
</dbReference>
<dbReference type="Pfam" id="PF01012">
    <property type="entry name" value="ETF"/>
    <property type="match status" value="1"/>
</dbReference>
<evidence type="ECO:0000259" key="5">
    <source>
        <dbReference type="SMART" id="SM00893"/>
    </source>
</evidence>
<dbReference type="Gene3D" id="3.40.50.1220">
    <property type="entry name" value="TPP-binding domain"/>
    <property type="match status" value="1"/>
</dbReference>
<dbReference type="InterPro" id="IPR014731">
    <property type="entry name" value="ETF_asu_C"/>
</dbReference>
<proteinExistence type="inferred from homology"/>
<evidence type="ECO:0000256" key="2">
    <source>
        <dbReference type="ARBA" id="ARBA00005817"/>
    </source>
</evidence>
<dbReference type="Proteomes" id="UP001247542">
    <property type="component" value="Unassembled WGS sequence"/>
</dbReference>
<comment type="caution">
    <text evidence="6">The sequence shown here is derived from an EMBL/GenBank/DDBJ whole genome shotgun (WGS) entry which is preliminary data.</text>
</comment>
<name>A0ABU3IAL8_9ACTO</name>
<dbReference type="SUPFAM" id="SSF52402">
    <property type="entry name" value="Adenine nucleotide alpha hydrolases-like"/>
    <property type="match status" value="1"/>
</dbReference>
<dbReference type="PANTHER" id="PTHR43153:SF1">
    <property type="entry name" value="ELECTRON TRANSFER FLAVOPROTEIN SUBUNIT ALPHA, MITOCHONDRIAL"/>
    <property type="match status" value="1"/>
</dbReference>